<evidence type="ECO:0000313" key="2">
    <source>
        <dbReference type="EMBL" id="THV06542.1"/>
    </source>
</evidence>
<dbReference type="EMBL" id="ML179042">
    <property type="protein sequence ID" value="THV06542.1"/>
    <property type="molecule type" value="Genomic_DNA"/>
</dbReference>
<proteinExistence type="predicted"/>
<evidence type="ECO:0000256" key="1">
    <source>
        <dbReference type="SAM" id="SignalP"/>
    </source>
</evidence>
<gene>
    <name evidence="2" type="ORF">K435DRAFT_711372</name>
</gene>
<feature type="chain" id="PRO_5020302514" evidence="1">
    <location>
        <begin position="17"/>
        <end position="154"/>
    </location>
</feature>
<dbReference type="AlphaFoldDB" id="A0A4S8MU29"/>
<reference evidence="2 3" key="1">
    <citation type="journal article" date="2019" name="Nat. Ecol. Evol.">
        <title>Megaphylogeny resolves global patterns of mushroom evolution.</title>
        <authorList>
            <person name="Varga T."/>
            <person name="Krizsan K."/>
            <person name="Foldi C."/>
            <person name="Dima B."/>
            <person name="Sanchez-Garcia M."/>
            <person name="Sanchez-Ramirez S."/>
            <person name="Szollosi G.J."/>
            <person name="Szarkandi J.G."/>
            <person name="Papp V."/>
            <person name="Albert L."/>
            <person name="Andreopoulos W."/>
            <person name="Angelini C."/>
            <person name="Antonin V."/>
            <person name="Barry K.W."/>
            <person name="Bougher N.L."/>
            <person name="Buchanan P."/>
            <person name="Buyck B."/>
            <person name="Bense V."/>
            <person name="Catcheside P."/>
            <person name="Chovatia M."/>
            <person name="Cooper J."/>
            <person name="Damon W."/>
            <person name="Desjardin D."/>
            <person name="Finy P."/>
            <person name="Geml J."/>
            <person name="Haridas S."/>
            <person name="Hughes K."/>
            <person name="Justo A."/>
            <person name="Karasinski D."/>
            <person name="Kautmanova I."/>
            <person name="Kiss B."/>
            <person name="Kocsube S."/>
            <person name="Kotiranta H."/>
            <person name="LaButti K.M."/>
            <person name="Lechner B.E."/>
            <person name="Liimatainen K."/>
            <person name="Lipzen A."/>
            <person name="Lukacs Z."/>
            <person name="Mihaltcheva S."/>
            <person name="Morgado L.N."/>
            <person name="Niskanen T."/>
            <person name="Noordeloos M.E."/>
            <person name="Ohm R.A."/>
            <person name="Ortiz-Santana B."/>
            <person name="Ovrebo C."/>
            <person name="Racz N."/>
            <person name="Riley R."/>
            <person name="Savchenko A."/>
            <person name="Shiryaev A."/>
            <person name="Soop K."/>
            <person name="Spirin V."/>
            <person name="Szebenyi C."/>
            <person name="Tomsovsky M."/>
            <person name="Tulloss R.E."/>
            <person name="Uehling J."/>
            <person name="Grigoriev I.V."/>
            <person name="Vagvolgyi C."/>
            <person name="Papp T."/>
            <person name="Martin F.M."/>
            <person name="Miettinen O."/>
            <person name="Hibbett D.S."/>
            <person name="Nagy L.G."/>
        </authorList>
    </citation>
    <scope>NUCLEOTIDE SEQUENCE [LARGE SCALE GENOMIC DNA]</scope>
    <source>
        <strain evidence="2 3">CBS 962.96</strain>
    </source>
</reference>
<accession>A0A4S8MU29</accession>
<dbReference type="OrthoDB" id="3201641at2759"/>
<dbReference type="Gene3D" id="3.30.450.30">
    <property type="entry name" value="Dynein light chain 2a, cytoplasmic"/>
    <property type="match status" value="1"/>
</dbReference>
<keyword evidence="3" id="KW-1185">Reference proteome</keyword>
<keyword evidence="1" id="KW-0732">Signal</keyword>
<protein>
    <submittedName>
        <fullName evidence="2">Uncharacterized protein</fullName>
    </submittedName>
</protein>
<organism evidence="2 3">
    <name type="scientific">Dendrothele bispora (strain CBS 962.96)</name>
    <dbReference type="NCBI Taxonomy" id="1314807"/>
    <lineage>
        <taxon>Eukaryota</taxon>
        <taxon>Fungi</taxon>
        <taxon>Dikarya</taxon>
        <taxon>Basidiomycota</taxon>
        <taxon>Agaricomycotina</taxon>
        <taxon>Agaricomycetes</taxon>
        <taxon>Agaricomycetidae</taxon>
        <taxon>Agaricales</taxon>
        <taxon>Agaricales incertae sedis</taxon>
        <taxon>Dendrothele</taxon>
    </lineage>
</organism>
<sequence length="154" mass="16751">MLALSTLHTLLAQVLSLPDLHTAILHTPGGQLVSFASDPSRSKDDIHLVVGVSWKIWQENPGQGCVTDESELGRVIVLPINEPSEELPQPLPDDHQPLMLLTLNSSASVDWEELKIKGTALATHFAKTFRKFRAHLAVSKPPPAPIGPLPALIR</sequence>
<feature type="signal peptide" evidence="1">
    <location>
        <begin position="1"/>
        <end position="16"/>
    </location>
</feature>
<name>A0A4S8MU29_DENBC</name>
<dbReference type="Proteomes" id="UP000297245">
    <property type="component" value="Unassembled WGS sequence"/>
</dbReference>
<evidence type="ECO:0000313" key="3">
    <source>
        <dbReference type="Proteomes" id="UP000297245"/>
    </source>
</evidence>